<gene>
    <name evidence="1" type="ORF">TCNE_LOCUS8542</name>
</gene>
<organism evidence="1">
    <name type="scientific">Toxocara canis</name>
    <name type="common">Canine roundworm</name>
    <dbReference type="NCBI Taxonomy" id="6265"/>
    <lineage>
        <taxon>Eukaryota</taxon>
        <taxon>Metazoa</taxon>
        <taxon>Ecdysozoa</taxon>
        <taxon>Nematoda</taxon>
        <taxon>Chromadorea</taxon>
        <taxon>Rhabditida</taxon>
        <taxon>Spirurina</taxon>
        <taxon>Ascaridomorpha</taxon>
        <taxon>Ascaridoidea</taxon>
        <taxon>Toxocaridae</taxon>
        <taxon>Toxocara</taxon>
    </lineage>
</organism>
<dbReference type="AlphaFoldDB" id="A0A3P7G2D4"/>
<reference evidence="1" key="1">
    <citation type="submission" date="2018-11" db="EMBL/GenBank/DDBJ databases">
        <authorList>
            <consortium name="Pathogen Informatics"/>
        </authorList>
    </citation>
    <scope>NUCLEOTIDE SEQUENCE [LARGE SCALE GENOMIC DNA]</scope>
</reference>
<sequence length="180" mass="20566">MFSLGLTVIIAQTNIESGVSFQHFYIDHDARWNIGSAHDVRTTIDMSRGLLHVVFQNNAKRMLADPTGKYLFYKMGDDQHQNLHIYRALSDHPHFSLNYANTTDRVLTVGEKDVFIAVDRNALVLWKFVDGLRTAWLYEGPAVRTGGMVNEFEKIGCVTPSFNDIDGQLLFKIHQVRLMH</sequence>
<dbReference type="EMBL" id="UYWY01019936">
    <property type="protein sequence ID" value="VDM39863.1"/>
    <property type="molecule type" value="Genomic_DNA"/>
</dbReference>
<protein>
    <submittedName>
        <fullName evidence="1">Uncharacterized protein</fullName>
    </submittedName>
</protein>
<evidence type="ECO:0000313" key="1">
    <source>
        <dbReference type="EMBL" id="VDM39863.1"/>
    </source>
</evidence>
<accession>A0A3P7G2D4</accession>
<proteinExistence type="predicted"/>
<name>A0A3P7G2D4_TOXCA</name>